<dbReference type="Proteomes" id="UP001165565">
    <property type="component" value="Unassembled WGS sequence"/>
</dbReference>
<dbReference type="NCBIfam" id="TIGR03467">
    <property type="entry name" value="HpnE"/>
    <property type="match status" value="1"/>
</dbReference>
<protein>
    <submittedName>
        <fullName evidence="2">Hydroxysqualene dehydroxylase HpnE</fullName>
        <ecNumber evidence="2">1.17.8.1</ecNumber>
    </submittedName>
</protein>
<dbReference type="Pfam" id="PF01593">
    <property type="entry name" value="Amino_oxidase"/>
    <property type="match status" value="1"/>
</dbReference>
<gene>
    <name evidence="2" type="primary">hpnE</name>
    <name evidence="2" type="ORF">NEE01_23225</name>
</gene>
<evidence type="ECO:0000259" key="1">
    <source>
        <dbReference type="Pfam" id="PF01593"/>
    </source>
</evidence>
<dbReference type="GO" id="GO:0016491">
    <property type="term" value="F:oxidoreductase activity"/>
    <property type="evidence" value="ECO:0007669"/>
    <property type="project" value="UniProtKB-KW"/>
</dbReference>
<evidence type="ECO:0000313" key="2">
    <source>
        <dbReference type="EMBL" id="MCW6537697.1"/>
    </source>
</evidence>
<dbReference type="InterPro" id="IPR017830">
    <property type="entry name" value="SQase_HpnE"/>
</dbReference>
<dbReference type="RefSeq" id="WP_265271872.1">
    <property type="nucleotide sequence ID" value="NZ_JANFAU010000023.1"/>
</dbReference>
<sequence length="417" mass="44378">MTFARATIAGAGLAGLSAAVRLAEAGVRVRIADSAAQAGGRCRSYYDRQLGLTIDNGNHLVLAGNEAVARFRTTIGATQPLAGPEQADFAFVDLTDGARWTIRINQGRVPWWVFSPGRRVPGTGALDYLRLARLITGGPRDIVGDRVDTDSPAWRKLIAPVLLAVLNTPPASGSAQLTAQVLRESLLKGGQASLPRIAEPSLAAAFVDPAVAWLAAREAPLTLGRRLRAIVTEGDRVSALDWGDGAEPVAADEAVILAVPSWVATALLPEISAPDAFHAIVNGHFALPAPHGMPPMQGLIGGTAEWLFAFPDRLSVTVSAADAIVDLDREELARRFWGDIQRACGFTAAMPAWQIVKEKRATFAATPAQDAKRPPATTRWRNLFLAGDWVQNGLPATIEGALRAGETAARLVQQFRH</sequence>
<dbReference type="PANTHER" id="PTHR42923">
    <property type="entry name" value="PROTOPORPHYRINOGEN OXIDASE"/>
    <property type="match status" value="1"/>
</dbReference>
<dbReference type="InterPro" id="IPR050464">
    <property type="entry name" value="Zeta_carotene_desat/Oxidored"/>
</dbReference>
<keyword evidence="2" id="KW-0560">Oxidoreductase</keyword>
<accession>A0AA41ZC08</accession>
<keyword evidence="3" id="KW-1185">Reference proteome</keyword>
<proteinExistence type="predicted"/>
<name>A0AA41ZC08_9SPHN</name>
<dbReference type="Gene3D" id="3.90.660.20">
    <property type="entry name" value="Protoporphyrinogen oxidase, mitochondrial, domain 2"/>
    <property type="match status" value="1"/>
</dbReference>
<dbReference type="Gene3D" id="1.10.3110.10">
    <property type="entry name" value="protoporphyrinogen ix oxidase, domain 3"/>
    <property type="match status" value="1"/>
</dbReference>
<evidence type="ECO:0000313" key="3">
    <source>
        <dbReference type="Proteomes" id="UP001165565"/>
    </source>
</evidence>
<comment type="caution">
    <text evidence="2">The sequence shown here is derived from an EMBL/GenBank/DDBJ whole genome shotgun (WGS) entry which is preliminary data.</text>
</comment>
<dbReference type="InterPro" id="IPR036188">
    <property type="entry name" value="FAD/NAD-bd_sf"/>
</dbReference>
<dbReference type="Gene3D" id="3.50.50.60">
    <property type="entry name" value="FAD/NAD(P)-binding domain"/>
    <property type="match status" value="1"/>
</dbReference>
<dbReference type="AlphaFoldDB" id="A0AA41ZC08"/>
<organism evidence="2 3">
    <name type="scientific">Sphingomonas lycopersici</name>
    <dbReference type="NCBI Taxonomy" id="2951807"/>
    <lineage>
        <taxon>Bacteria</taxon>
        <taxon>Pseudomonadati</taxon>
        <taxon>Pseudomonadota</taxon>
        <taxon>Alphaproteobacteria</taxon>
        <taxon>Sphingomonadales</taxon>
        <taxon>Sphingomonadaceae</taxon>
        <taxon>Sphingomonas</taxon>
    </lineage>
</organism>
<dbReference type="SUPFAM" id="SSF51905">
    <property type="entry name" value="FAD/NAD(P)-binding domain"/>
    <property type="match status" value="1"/>
</dbReference>
<dbReference type="PANTHER" id="PTHR42923:SF47">
    <property type="entry name" value="BLR3003 PROTEIN"/>
    <property type="match status" value="1"/>
</dbReference>
<dbReference type="InterPro" id="IPR002937">
    <property type="entry name" value="Amino_oxidase"/>
</dbReference>
<dbReference type="EMBL" id="JANFAV010000029">
    <property type="protein sequence ID" value="MCW6537697.1"/>
    <property type="molecule type" value="Genomic_DNA"/>
</dbReference>
<feature type="domain" description="Amine oxidase" evidence="1">
    <location>
        <begin position="13"/>
        <end position="412"/>
    </location>
</feature>
<dbReference type="EC" id="1.17.8.1" evidence="2"/>
<reference evidence="2" key="1">
    <citation type="submission" date="2022-06" db="EMBL/GenBank/DDBJ databases">
        <title>Sphingomonas sp. nov. isolated from rhizosphere soil of tomato.</title>
        <authorList>
            <person name="Dong H."/>
            <person name="Gao R."/>
        </authorList>
    </citation>
    <scope>NUCLEOTIDE SEQUENCE</scope>
    <source>
        <strain evidence="2">MMSM24</strain>
    </source>
</reference>